<proteinExistence type="predicted"/>
<keyword evidence="1" id="KW-1133">Transmembrane helix</keyword>
<dbReference type="Proteomes" id="UP000011134">
    <property type="component" value="Unassembled WGS sequence"/>
</dbReference>
<sequence>MCITEFANVIVITITFRLAANRILDKKTAPKGAVNRLLAVLSISLVIFSCYTVR</sequence>
<name>L8J648_9GAMM</name>
<evidence type="ECO:0000313" key="2">
    <source>
        <dbReference type="EMBL" id="ELR64300.1"/>
    </source>
</evidence>
<dbReference type="AlphaFoldDB" id="L8J648"/>
<evidence type="ECO:0000256" key="1">
    <source>
        <dbReference type="SAM" id="Phobius"/>
    </source>
</evidence>
<dbReference type="PATRIC" id="fig|1056511.3.peg.3806"/>
<comment type="caution">
    <text evidence="2">The sequence shown here is derived from an EMBL/GenBank/DDBJ whole genome shotgun (WGS) entry which is preliminary data.</text>
</comment>
<keyword evidence="3" id="KW-1185">Reference proteome</keyword>
<feature type="transmembrane region" description="Helical" evidence="1">
    <location>
        <begin position="33"/>
        <end position="53"/>
    </location>
</feature>
<evidence type="ECO:0000313" key="3">
    <source>
        <dbReference type="Proteomes" id="UP000011134"/>
    </source>
</evidence>
<dbReference type="EMBL" id="AMZO01000030">
    <property type="protein sequence ID" value="ELR64300.1"/>
    <property type="molecule type" value="Genomic_DNA"/>
</dbReference>
<keyword evidence="1" id="KW-0812">Transmembrane</keyword>
<keyword evidence="1" id="KW-0472">Membrane</keyword>
<gene>
    <name evidence="2" type="ORF">C942_02882</name>
</gene>
<protein>
    <submittedName>
        <fullName evidence="2">Uncharacterized protein</fullName>
    </submittedName>
</protein>
<accession>L8J648</accession>
<organism evidence="2 3">
    <name type="scientific">Photobacterium marinum</name>
    <dbReference type="NCBI Taxonomy" id="1056511"/>
    <lineage>
        <taxon>Bacteria</taxon>
        <taxon>Pseudomonadati</taxon>
        <taxon>Pseudomonadota</taxon>
        <taxon>Gammaproteobacteria</taxon>
        <taxon>Vibrionales</taxon>
        <taxon>Vibrionaceae</taxon>
        <taxon>Photobacterium</taxon>
    </lineage>
</organism>
<reference evidence="2 3" key="1">
    <citation type="submission" date="2012-12" db="EMBL/GenBank/DDBJ databases">
        <title>Genome Assembly of Photobacterium sp. AK15.</title>
        <authorList>
            <person name="Khatri I."/>
            <person name="Vaidya B."/>
            <person name="Srinivas T.N.R."/>
            <person name="Subramanian S."/>
            <person name="Pinnaka A."/>
        </authorList>
    </citation>
    <scope>NUCLEOTIDE SEQUENCE [LARGE SCALE GENOMIC DNA]</scope>
    <source>
        <strain evidence="2 3">AK15</strain>
    </source>
</reference>